<reference evidence="1 2" key="1">
    <citation type="submission" date="2024-01" db="EMBL/GenBank/DDBJ databases">
        <title>A draft genome for a cacao thread blight-causing isolate of Paramarasmius palmivorus.</title>
        <authorList>
            <person name="Baruah I.K."/>
            <person name="Bukari Y."/>
            <person name="Amoako-Attah I."/>
            <person name="Meinhardt L.W."/>
            <person name="Bailey B.A."/>
            <person name="Cohen S.P."/>
        </authorList>
    </citation>
    <scope>NUCLEOTIDE SEQUENCE [LARGE SCALE GENOMIC DNA]</scope>
    <source>
        <strain evidence="1 2">GH-12</strain>
    </source>
</reference>
<dbReference type="Proteomes" id="UP001383192">
    <property type="component" value="Unassembled WGS sequence"/>
</dbReference>
<name>A0AAW0BE94_9AGAR</name>
<comment type="caution">
    <text evidence="1">The sequence shown here is derived from an EMBL/GenBank/DDBJ whole genome shotgun (WGS) entry which is preliminary data.</text>
</comment>
<dbReference type="AlphaFoldDB" id="A0AAW0BE94"/>
<evidence type="ECO:0000313" key="2">
    <source>
        <dbReference type="Proteomes" id="UP001383192"/>
    </source>
</evidence>
<accession>A0AAW0BE94</accession>
<organism evidence="1 2">
    <name type="scientific">Paramarasmius palmivorus</name>
    <dbReference type="NCBI Taxonomy" id="297713"/>
    <lineage>
        <taxon>Eukaryota</taxon>
        <taxon>Fungi</taxon>
        <taxon>Dikarya</taxon>
        <taxon>Basidiomycota</taxon>
        <taxon>Agaricomycotina</taxon>
        <taxon>Agaricomycetes</taxon>
        <taxon>Agaricomycetidae</taxon>
        <taxon>Agaricales</taxon>
        <taxon>Marasmiineae</taxon>
        <taxon>Marasmiaceae</taxon>
        <taxon>Paramarasmius</taxon>
    </lineage>
</organism>
<dbReference type="EMBL" id="JAYKXP010000125">
    <property type="protein sequence ID" value="KAK7024397.1"/>
    <property type="molecule type" value="Genomic_DNA"/>
</dbReference>
<sequence>MSLVNLIVVNAITTQKIAFDPFPLVALSAGIAPTLIMVRAKLGMNVETMQETLSDIRFSTLPAQRSRWLGGNSTTQSQVPQVLSAGRNSGGDVQIVQLGCEPVDNLKETSMTV</sequence>
<evidence type="ECO:0000313" key="1">
    <source>
        <dbReference type="EMBL" id="KAK7024397.1"/>
    </source>
</evidence>
<keyword evidence="2" id="KW-1185">Reference proteome</keyword>
<protein>
    <submittedName>
        <fullName evidence="1">Uncharacterized protein</fullName>
    </submittedName>
</protein>
<gene>
    <name evidence="1" type="ORF">VNI00_016338</name>
</gene>
<proteinExistence type="predicted"/>